<gene>
    <name evidence="2" type="ORF">PGB34_09680</name>
</gene>
<dbReference type="AlphaFoldDB" id="A0AAE3N850"/>
<feature type="region of interest" description="Disordered" evidence="1">
    <location>
        <begin position="220"/>
        <end position="256"/>
    </location>
</feature>
<feature type="region of interest" description="Disordered" evidence="1">
    <location>
        <begin position="120"/>
        <end position="141"/>
    </location>
</feature>
<proteinExistence type="predicted"/>
<feature type="compositionally biased region" description="Low complexity" evidence="1">
    <location>
        <begin position="93"/>
        <end position="105"/>
    </location>
</feature>
<evidence type="ECO:0000313" key="2">
    <source>
        <dbReference type="EMBL" id="MDA7416633.1"/>
    </source>
</evidence>
<dbReference type="RefSeq" id="WP_271427870.1">
    <property type="nucleotide sequence ID" value="NZ_JAQIPB010000003.1"/>
</dbReference>
<comment type="caution">
    <text evidence="2">The sequence shown here is derived from an EMBL/GenBank/DDBJ whole genome shotgun (WGS) entry which is preliminary data.</text>
</comment>
<dbReference type="InterPro" id="IPR021549">
    <property type="entry name" value="DUF2894"/>
</dbReference>
<keyword evidence="3" id="KW-1185">Reference proteome</keyword>
<dbReference type="Pfam" id="PF11445">
    <property type="entry name" value="DUF2894"/>
    <property type="match status" value="1"/>
</dbReference>
<dbReference type="EMBL" id="JAQIPB010000003">
    <property type="protein sequence ID" value="MDA7416633.1"/>
    <property type="molecule type" value="Genomic_DNA"/>
</dbReference>
<accession>A0AAE3N850</accession>
<feature type="region of interest" description="Disordered" evidence="1">
    <location>
        <begin position="76"/>
        <end position="105"/>
    </location>
</feature>
<sequence length="256" mass="27425">MTAEERPLSMPDAPAEDAALAGLLGRWDALPGAQPRFDVLYVQALARQARQHQGRVRAQLHARLETLIAAREARLPAAAEVPPTPPTRRRPAAAEPAAVRPRAARTPLAGLVAQLDELSRPSALPPSADRPSATDEALASLGGPPDLKAMGYFRSTWSRLSAERRLTQSLARVPDQAGPLNAQHLVHQTLAAMRALSPGYLNHFLDYADTLMWLERAQAPRPEGATPARGATGKAAKGGGGKAAARKMITRRSRPR</sequence>
<evidence type="ECO:0000313" key="3">
    <source>
        <dbReference type="Proteomes" id="UP001212602"/>
    </source>
</evidence>
<evidence type="ECO:0000256" key="1">
    <source>
        <dbReference type="SAM" id="MobiDB-lite"/>
    </source>
</evidence>
<organism evidence="2 3">
    <name type="scientific">Xenophilus arseniciresistens</name>
    <dbReference type="NCBI Taxonomy" id="1283306"/>
    <lineage>
        <taxon>Bacteria</taxon>
        <taxon>Pseudomonadati</taxon>
        <taxon>Pseudomonadota</taxon>
        <taxon>Betaproteobacteria</taxon>
        <taxon>Burkholderiales</taxon>
        <taxon>Comamonadaceae</taxon>
        <taxon>Xenophilus</taxon>
    </lineage>
</organism>
<dbReference type="Proteomes" id="UP001212602">
    <property type="component" value="Unassembled WGS sequence"/>
</dbReference>
<feature type="compositionally biased region" description="Basic residues" evidence="1">
    <location>
        <begin position="244"/>
        <end position="256"/>
    </location>
</feature>
<name>A0AAE3N850_9BURK</name>
<reference evidence="2" key="1">
    <citation type="submission" date="2023-01" db="EMBL/GenBank/DDBJ databases">
        <title>Xenophilus mangrovi sp. nov., isolated from soil of Mangrove nature reserve.</title>
        <authorList>
            <person name="Xu S."/>
            <person name="Liu Z."/>
            <person name="Xu Y."/>
        </authorList>
    </citation>
    <scope>NUCLEOTIDE SEQUENCE</scope>
    <source>
        <strain evidence="2">YW8</strain>
    </source>
</reference>
<protein>
    <submittedName>
        <fullName evidence="2">DUF2894 domain-containing protein</fullName>
    </submittedName>
</protein>
<feature type="compositionally biased region" description="Low complexity" evidence="1">
    <location>
        <begin position="224"/>
        <end position="235"/>
    </location>
</feature>